<dbReference type="EMBL" id="CP066007">
    <property type="protein sequence ID" value="QQB45866.1"/>
    <property type="molecule type" value="Genomic_DNA"/>
</dbReference>
<accession>A0A7T4EEF8</accession>
<dbReference type="OrthoDB" id="4422435at2"/>
<dbReference type="InterPro" id="IPR021903">
    <property type="entry name" value="DUF3515"/>
</dbReference>
<organism evidence="2 4">
    <name type="scientific">Corynebacterium glucuronolyticum</name>
    <dbReference type="NCBI Taxonomy" id="39791"/>
    <lineage>
        <taxon>Bacteria</taxon>
        <taxon>Bacillati</taxon>
        <taxon>Actinomycetota</taxon>
        <taxon>Actinomycetes</taxon>
        <taxon>Mycobacteriales</taxon>
        <taxon>Corynebacteriaceae</taxon>
        <taxon>Corynebacterium</taxon>
    </lineage>
</organism>
<dbReference type="AlphaFoldDB" id="A0A7T4EEF8"/>
<feature type="region of interest" description="Disordered" evidence="1">
    <location>
        <begin position="286"/>
        <end position="308"/>
    </location>
</feature>
<name>A0A7T4EEF8_9CORY</name>
<dbReference type="RefSeq" id="WP_005392343.1">
    <property type="nucleotide sequence ID" value="NZ_CP066007.1"/>
</dbReference>
<dbReference type="EMBL" id="CP069534">
    <property type="protein sequence ID" value="QRP71622.1"/>
    <property type="molecule type" value="Genomic_DNA"/>
</dbReference>
<reference evidence="2 4" key="1">
    <citation type="submission" date="2020-12" db="EMBL/GenBank/DDBJ databases">
        <title>FDA dAtabase for Regulatory Grade micrObial Sequences (FDA-ARGOS): Supporting development and validation of Infectious Disease Dx tests.</title>
        <authorList>
            <person name="Sproer C."/>
            <person name="Gronow S."/>
            <person name="Severitt S."/>
            <person name="Schroder I."/>
            <person name="Tallon L."/>
            <person name="Sadzewicz L."/>
            <person name="Zhao X."/>
            <person name="Boylan J."/>
            <person name="Ott S."/>
            <person name="Bowen H."/>
            <person name="Vavikolanu K."/>
            <person name="Mehta A."/>
            <person name="Aluvathingal J."/>
            <person name="Nadendla S."/>
            <person name="Lowell S."/>
            <person name="Myers T."/>
            <person name="Yan Y."/>
            <person name="Sichtig H."/>
        </authorList>
    </citation>
    <scope>NUCLEOTIDE SEQUENCE [LARGE SCALE GENOMIC DNA]</scope>
    <source>
        <strain evidence="2 4">FDAARGOS_1053</strain>
        <strain evidence="3">FDAARGOS_1191</strain>
    </source>
</reference>
<dbReference type="Pfam" id="PF12028">
    <property type="entry name" value="DUF3515"/>
    <property type="match status" value="2"/>
</dbReference>
<evidence type="ECO:0000313" key="3">
    <source>
        <dbReference type="EMBL" id="QRP71622.1"/>
    </source>
</evidence>
<sequence length="308" mass="32570">MERKNTPMVIALVLALVFVLAVVFGAKFVYSKAASGPTVVTDLGYEEADSAECQSFVDALPNKVGTFKRVPIADPAPSGAAAYKHGLEDELTIRCGVPTPDYASQADSVTEKSGAQWLRISDNSGNATWFTLDTTPAVAVTAPEGSKAKKVTGGLDEAIGTLTHHEIDLPATPLERIDASAANETESCSVLNLPEKYGDHVLAGRPDSPTGSWLYTSDTRNPIEVRCGVSMSPEYAAGARLTQLDGRPWFTDSSGLRWWSMGTPTVAVFAPLDLAENVLADVSRQIGPVEDAGDSAPSQDTADAQKAQ</sequence>
<proteinExistence type="predicted"/>
<evidence type="ECO:0000313" key="2">
    <source>
        <dbReference type="EMBL" id="QQB45866.1"/>
    </source>
</evidence>
<evidence type="ECO:0000313" key="4">
    <source>
        <dbReference type="Proteomes" id="UP000596145"/>
    </source>
</evidence>
<protein>
    <submittedName>
        <fullName evidence="2">DUF3515 domain-containing protein</fullName>
    </submittedName>
</protein>
<dbReference type="Proteomes" id="UP000617681">
    <property type="component" value="Chromosome"/>
</dbReference>
<gene>
    <name evidence="2" type="ORF">I6I10_10365</name>
    <name evidence="3" type="ORF">I6J21_05770</name>
</gene>
<feature type="compositionally biased region" description="Polar residues" evidence="1">
    <location>
        <begin position="296"/>
        <end position="308"/>
    </location>
</feature>
<evidence type="ECO:0000256" key="1">
    <source>
        <dbReference type="SAM" id="MobiDB-lite"/>
    </source>
</evidence>
<dbReference type="Proteomes" id="UP000596145">
    <property type="component" value="Chromosome"/>
</dbReference>
<dbReference type="GeneID" id="92759908"/>